<dbReference type="InterPro" id="IPR050495">
    <property type="entry name" value="ATG22/LtaA_families"/>
</dbReference>
<reference evidence="7" key="1">
    <citation type="journal article" date="2013" name="Environ. Microbiol.">
        <title>Microbiota from the distal guts of lean and obese adolescents exhibit partial functional redundancy besides clear differences in community structure.</title>
        <authorList>
            <person name="Ferrer M."/>
            <person name="Ruiz A."/>
            <person name="Lanza F."/>
            <person name="Haange S.B."/>
            <person name="Oberbach A."/>
            <person name="Till H."/>
            <person name="Bargiela R."/>
            <person name="Campoy C."/>
            <person name="Segura M.T."/>
            <person name="Richter M."/>
            <person name="von Bergen M."/>
            <person name="Seifert J."/>
            <person name="Suarez A."/>
        </authorList>
    </citation>
    <scope>NUCLEOTIDE SEQUENCE</scope>
</reference>
<protein>
    <submittedName>
        <fullName evidence="7">MDR-type permease</fullName>
    </submittedName>
</protein>
<accession>K1UPB2</accession>
<evidence type="ECO:0000256" key="5">
    <source>
        <dbReference type="ARBA" id="ARBA00023136"/>
    </source>
</evidence>
<sequence>TSQGGIQALSRSMYGKLIPDKDRSGEFFGFFDIFGKFSSIMGPALVGVVSSVVANGMLGAQGLNAQTATAEQIDAINAQSSHYGILSIIIIIIVGRGAVLRLFAQSRARQAVNLTRYSIRITI</sequence>
<dbReference type="Pfam" id="PF11700">
    <property type="entry name" value="ATG22"/>
    <property type="match status" value="1"/>
</dbReference>
<evidence type="ECO:0000256" key="6">
    <source>
        <dbReference type="SAM" id="Phobius"/>
    </source>
</evidence>
<proteinExistence type="predicted"/>
<evidence type="ECO:0000256" key="4">
    <source>
        <dbReference type="ARBA" id="ARBA00022989"/>
    </source>
</evidence>
<organism evidence="7">
    <name type="scientific">human gut metagenome</name>
    <dbReference type="NCBI Taxonomy" id="408170"/>
    <lineage>
        <taxon>unclassified sequences</taxon>
        <taxon>metagenomes</taxon>
        <taxon>organismal metagenomes</taxon>
    </lineage>
</organism>
<dbReference type="InterPro" id="IPR024671">
    <property type="entry name" value="Atg22-like"/>
</dbReference>
<keyword evidence="2" id="KW-0813">Transport</keyword>
<evidence type="ECO:0000256" key="1">
    <source>
        <dbReference type="ARBA" id="ARBA00004127"/>
    </source>
</evidence>
<feature type="transmembrane region" description="Helical" evidence="6">
    <location>
        <begin position="83"/>
        <end position="104"/>
    </location>
</feature>
<dbReference type="GO" id="GO:0012505">
    <property type="term" value="C:endomembrane system"/>
    <property type="evidence" value="ECO:0007669"/>
    <property type="project" value="UniProtKB-SubCell"/>
</dbReference>
<comment type="caution">
    <text evidence="7">The sequence shown here is derived from an EMBL/GenBank/DDBJ whole genome shotgun (WGS) entry which is preliminary data.</text>
</comment>
<comment type="subcellular location">
    <subcellularLocation>
        <location evidence="1">Endomembrane system</location>
        <topology evidence="1">Multi-pass membrane protein</topology>
    </subcellularLocation>
</comment>
<evidence type="ECO:0000313" key="7">
    <source>
        <dbReference type="EMBL" id="EKC73311.1"/>
    </source>
</evidence>
<feature type="non-terminal residue" evidence="7">
    <location>
        <position position="1"/>
    </location>
</feature>
<dbReference type="PANTHER" id="PTHR23519:SF1">
    <property type="entry name" value="AUTOPHAGY-RELATED PROTEIN 22"/>
    <property type="match status" value="1"/>
</dbReference>
<dbReference type="AlphaFoldDB" id="K1UPB2"/>
<name>K1UPB2_9ZZZZ</name>
<evidence type="ECO:0000256" key="2">
    <source>
        <dbReference type="ARBA" id="ARBA00022448"/>
    </source>
</evidence>
<keyword evidence="4 6" id="KW-1133">Transmembrane helix</keyword>
<dbReference type="PANTHER" id="PTHR23519">
    <property type="entry name" value="AUTOPHAGY-RELATED PROTEIN 22"/>
    <property type="match status" value="1"/>
</dbReference>
<gene>
    <name evidence="7" type="ORF">OBE_02454</name>
</gene>
<evidence type="ECO:0000256" key="3">
    <source>
        <dbReference type="ARBA" id="ARBA00022692"/>
    </source>
</evidence>
<dbReference type="EMBL" id="AJWZ01001600">
    <property type="protein sequence ID" value="EKC73311.1"/>
    <property type="molecule type" value="Genomic_DNA"/>
</dbReference>
<keyword evidence="5 6" id="KW-0472">Membrane</keyword>
<keyword evidence="3 6" id="KW-0812">Transmembrane</keyword>